<dbReference type="OrthoDB" id="1931790at2759"/>
<feature type="transmembrane region" description="Helical" evidence="6">
    <location>
        <begin position="112"/>
        <end position="131"/>
    </location>
</feature>
<feature type="domain" description="EamA" evidence="7">
    <location>
        <begin position="19"/>
        <end position="129"/>
    </location>
</feature>
<dbReference type="SUPFAM" id="SSF103481">
    <property type="entry name" value="Multidrug resistance efflux transporter EmrE"/>
    <property type="match status" value="1"/>
</dbReference>
<dbReference type="Pfam" id="PF00892">
    <property type="entry name" value="EamA"/>
    <property type="match status" value="1"/>
</dbReference>
<comment type="similarity">
    <text evidence="2 6">Belongs to the drug/metabolite transporter (DMT) superfamily. Plant drug/metabolite exporter (P-DME) (TC 2.A.7.4) family.</text>
</comment>
<dbReference type="Gene3D" id="1.10.3730.20">
    <property type="match status" value="1"/>
</dbReference>
<dbReference type="AlphaFoldDB" id="A0A834Y893"/>
<keyword evidence="3 6" id="KW-0812">Transmembrane</keyword>
<accession>A0A834Y893</accession>
<comment type="subcellular location">
    <subcellularLocation>
        <location evidence="1 6">Membrane</location>
        <topology evidence="1 6">Multi-pass membrane protein</topology>
    </subcellularLocation>
</comment>
<dbReference type="InterPro" id="IPR037185">
    <property type="entry name" value="EmrE-like"/>
</dbReference>
<feature type="transmembrane region" description="Helical" evidence="6">
    <location>
        <begin position="61"/>
        <end position="79"/>
    </location>
</feature>
<dbReference type="Proteomes" id="UP000655225">
    <property type="component" value="Unassembled WGS sequence"/>
</dbReference>
<keyword evidence="9" id="KW-1185">Reference proteome</keyword>
<comment type="caution">
    <text evidence="6">Lacks conserved residue(s) required for the propagation of feature annotation.</text>
</comment>
<dbReference type="InterPro" id="IPR000620">
    <property type="entry name" value="EamA_dom"/>
</dbReference>
<evidence type="ECO:0000256" key="4">
    <source>
        <dbReference type="ARBA" id="ARBA00022989"/>
    </source>
</evidence>
<dbReference type="GO" id="GO:0022857">
    <property type="term" value="F:transmembrane transporter activity"/>
    <property type="evidence" value="ECO:0007669"/>
    <property type="project" value="InterPro"/>
</dbReference>
<evidence type="ECO:0000256" key="6">
    <source>
        <dbReference type="RuleBase" id="RU363077"/>
    </source>
</evidence>
<reference evidence="8 9" key="1">
    <citation type="submission" date="2020-04" db="EMBL/GenBank/DDBJ databases">
        <title>Plant Genome Project.</title>
        <authorList>
            <person name="Zhang R.-G."/>
        </authorList>
    </citation>
    <scope>NUCLEOTIDE SEQUENCE [LARGE SCALE GENOMIC DNA]</scope>
    <source>
        <strain evidence="8">YNK0</strain>
        <tissue evidence="8">Leaf</tissue>
    </source>
</reference>
<dbReference type="PANTHER" id="PTHR31218">
    <property type="entry name" value="WAT1-RELATED PROTEIN"/>
    <property type="match status" value="1"/>
</dbReference>
<evidence type="ECO:0000259" key="7">
    <source>
        <dbReference type="Pfam" id="PF00892"/>
    </source>
</evidence>
<keyword evidence="5 6" id="KW-0472">Membrane</keyword>
<evidence type="ECO:0000313" key="8">
    <source>
        <dbReference type="EMBL" id="KAF8365047.1"/>
    </source>
</evidence>
<name>A0A834Y893_TETSI</name>
<keyword evidence="4 6" id="KW-1133">Transmembrane helix</keyword>
<sequence length="166" mass="18326">MCTGARHGDLTVTIKKYPAPISLTSLTCLMGTLQAAVMTLVLEHKASSRRLNWDIRLLAPIYSGIMIFGVTTYVQTLVIRRKGPVFTTAFRPLSTIIVAVMGLVILEEALHLGDIAGSILIFLGLYMILWGKKKEKEKKLKKSEKCDEGIKNGPPITKIEENIAKT</sequence>
<evidence type="ECO:0000256" key="1">
    <source>
        <dbReference type="ARBA" id="ARBA00004141"/>
    </source>
</evidence>
<evidence type="ECO:0000256" key="5">
    <source>
        <dbReference type="ARBA" id="ARBA00023136"/>
    </source>
</evidence>
<protein>
    <recommendedName>
        <fullName evidence="6">WAT1-related protein</fullName>
    </recommendedName>
</protein>
<dbReference type="EMBL" id="JABCRI010001051">
    <property type="protein sequence ID" value="KAF8365047.1"/>
    <property type="molecule type" value="Genomic_DNA"/>
</dbReference>
<dbReference type="OMA" id="MEWINSA"/>
<evidence type="ECO:0000256" key="3">
    <source>
        <dbReference type="ARBA" id="ARBA00022692"/>
    </source>
</evidence>
<comment type="caution">
    <text evidence="8">The sequence shown here is derived from an EMBL/GenBank/DDBJ whole genome shotgun (WGS) entry which is preliminary data.</text>
</comment>
<feature type="transmembrane region" description="Helical" evidence="6">
    <location>
        <begin position="86"/>
        <end position="106"/>
    </location>
</feature>
<gene>
    <name evidence="8" type="ORF">HHK36_032948</name>
</gene>
<evidence type="ECO:0000256" key="2">
    <source>
        <dbReference type="ARBA" id="ARBA00007635"/>
    </source>
</evidence>
<feature type="transmembrane region" description="Helical" evidence="6">
    <location>
        <begin position="21"/>
        <end position="41"/>
    </location>
</feature>
<dbReference type="GO" id="GO:0016020">
    <property type="term" value="C:membrane"/>
    <property type="evidence" value="ECO:0007669"/>
    <property type="project" value="UniProtKB-SubCell"/>
</dbReference>
<evidence type="ECO:0000313" key="9">
    <source>
        <dbReference type="Proteomes" id="UP000655225"/>
    </source>
</evidence>
<proteinExistence type="inferred from homology"/>
<dbReference type="InterPro" id="IPR030184">
    <property type="entry name" value="WAT1-related"/>
</dbReference>
<organism evidence="8 9">
    <name type="scientific">Tetracentron sinense</name>
    <name type="common">Spur-leaf</name>
    <dbReference type="NCBI Taxonomy" id="13715"/>
    <lineage>
        <taxon>Eukaryota</taxon>
        <taxon>Viridiplantae</taxon>
        <taxon>Streptophyta</taxon>
        <taxon>Embryophyta</taxon>
        <taxon>Tracheophyta</taxon>
        <taxon>Spermatophyta</taxon>
        <taxon>Magnoliopsida</taxon>
        <taxon>Trochodendrales</taxon>
        <taxon>Trochodendraceae</taxon>
        <taxon>Tetracentron</taxon>
    </lineage>
</organism>